<dbReference type="CDD" id="cd00066">
    <property type="entry name" value="G-alpha"/>
    <property type="match status" value="1"/>
</dbReference>
<keyword evidence="4 6" id="KW-0342">GTP-binding</keyword>
<dbReference type="InterPro" id="IPR001019">
    <property type="entry name" value="Gprotein_alpha_su"/>
</dbReference>
<keyword evidence="3 7" id="KW-0460">Magnesium</keyword>
<dbReference type="Gene3D" id="3.40.50.300">
    <property type="entry name" value="P-loop containing nucleotide triphosphate hydrolases"/>
    <property type="match status" value="1"/>
</dbReference>
<dbReference type="FunFam" id="3.40.50.300:FF:000181">
    <property type="entry name" value="Guanine nucleotide-binding protein subunit alpha"/>
    <property type="match status" value="1"/>
</dbReference>
<feature type="binding site" evidence="7">
    <location>
        <position position="46"/>
    </location>
    <ligand>
        <name>Mg(2+)</name>
        <dbReference type="ChEBI" id="CHEBI:18420"/>
    </ligand>
</feature>
<dbReference type="PROSITE" id="PS51882">
    <property type="entry name" value="G_ALPHA"/>
    <property type="match status" value="1"/>
</dbReference>
<keyword evidence="1 7" id="KW-0479">Metal-binding</keyword>
<reference evidence="8" key="1">
    <citation type="journal article" date="2020" name="J. Eukaryot. Microbiol.">
        <title>De novo Sequencing, Assembly and Annotation of the Transcriptome for the Free-Living Testate Amoeba Arcella intermedia.</title>
        <authorList>
            <person name="Ribeiro G.M."/>
            <person name="Porfirio-Sousa A.L."/>
            <person name="Maurer-Alcala X.X."/>
            <person name="Katz L.A."/>
            <person name="Lahr D.J.G."/>
        </authorList>
    </citation>
    <scope>NUCLEOTIDE SEQUENCE</scope>
</reference>
<dbReference type="SMART" id="SM00275">
    <property type="entry name" value="G_alpha"/>
    <property type="match status" value="1"/>
</dbReference>
<feature type="binding site" evidence="6">
    <location>
        <begin position="267"/>
        <end position="270"/>
    </location>
    <ligand>
        <name>GTP</name>
        <dbReference type="ChEBI" id="CHEBI:37565"/>
    </ligand>
</feature>
<dbReference type="InterPro" id="IPR027417">
    <property type="entry name" value="P-loop_NTPase"/>
</dbReference>
<dbReference type="FunFam" id="1.10.400.10:FF:000007">
    <property type="entry name" value="Guanine nucleotide-binding protein subunit alpha"/>
    <property type="match status" value="1"/>
</dbReference>
<dbReference type="Gene3D" id="1.10.400.10">
    <property type="entry name" value="GI Alpha 1, domain 2-like"/>
    <property type="match status" value="1"/>
</dbReference>
<evidence type="ECO:0000256" key="7">
    <source>
        <dbReference type="PIRSR" id="PIRSR601019-2"/>
    </source>
</evidence>
<dbReference type="GO" id="GO:0005834">
    <property type="term" value="C:heterotrimeric G-protein complex"/>
    <property type="evidence" value="ECO:0007669"/>
    <property type="project" value="TreeGrafter"/>
</dbReference>
<dbReference type="EMBL" id="GIBP01004378">
    <property type="protein sequence ID" value="NDV33347.1"/>
    <property type="molecule type" value="Transcribed_RNA"/>
</dbReference>
<dbReference type="PANTHER" id="PTHR10218">
    <property type="entry name" value="GTP-BINDING PROTEIN ALPHA SUBUNIT"/>
    <property type="match status" value="1"/>
</dbReference>
<dbReference type="GO" id="GO:0031683">
    <property type="term" value="F:G-protein beta/gamma-subunit complex binding"/>
    <property type="evidence" value="ECO:0007669"/>
    <property type="project" value="InterPro"/>
</dbReference>
<dbReference type="GO" id="GO:0046872">
    <property type="term" value="F:metal ion binding"/>
    <property type="evidence" value="ECO:0007669"/>
    <property type="project" value="UniProtKB-KW"/>
</dbReference>
<dbReference type="SUPFAM" id="SSF47895">
    <property type="entry name" value="Transducin (alpha subunit), insertion domain"/>
    <property type="match status" value="1"/>
</dbReference>
<dbReference type="GO" id="GO:0032502">
    <property type="term" value="P:developmental process"/>
    <property type="evidence" value="ECO:0007669"/>
    <property type="project" value="UniProtKB-ARBA"/>
</dbReference>
<keyword evidence="2 6" id="KW-0547">Nucleotide-binding</keyword>
<dbReference type="GO" id="GO:0001664">
    <property type="term" value="F:G protein-coupled receptor binding"/>
    <property type="evidence" value="ECO:0007669"/>
    <property type="project" value="TreeGrafter"/>
</dbReference>
<dbReference type="AlphaFoldDB" id="A0A6B2L968"/>
<dbReference type="GO" id="GO:0007188">
    <property type="term" value="P:adenylate cyclase-modulating G protein-coupled receptor signaling pathway"/>
    <property type="evidence" value="ECO:0007669"/>
    <property type="project" value="TreeGrafter"/>
</dbReference>
<evidence type="ECO:0000256" key="5">
    <source>
        <dbReference type="ARBA" id="ARBA00023224"/>
    </source>
</evidence>
<dbReference type="GO" id="GO:0003924">
    <property type="term" value="F:GTPase activity"/>
    <property type="evidence" value="ECO:0007669"/>
    <property type="project" value="InterPro"/>
</dbReference>
<dbReference type="GO" id="GO:0005525">
    <property type="term" value="F:GTP binding"/>
    <property type="evidence" value="ECO:0007669"/>
    <property type="project" value="UniProtKB-KW"/>
</dbReference>
<evidence type="ECO:0000256" key="1">
    <source>
        <dbReference type="ARBA" id="ARBA00022723"/>
    </source>
</evidence>
<accession>A0A6B2L968</accession>
<name>A0A6B2L968_9EUKA</name>
<evidence type="ECO:0000256" key="3">
    <source>
        <dbReference type="ARBA" id="ARBA00022842"/>
    </source>
</evidence>
<feature type="binding site" evidence="6">
    <location>
        <begin position="198"/>
        <end position="202"/>
    </location>
    <ligand>
        <name>GTP</name>
        <dbReference type="ChEBI" id="CHEBI:37565"/>
    </ligand>
</feature>
<feature type="binding site" evidence="6">
    <location>
        <begin position="42"/>
        <end position="47"/>
    </location>
    <ligand>
        <name>GTP</name>
        <dbReference type="ChEBI" id="CHEBI:37565"/>
    </ligand>
</feature>
<dbReference type="Pfam" id="PF00503">
    <property type="entry name" value="G-alpha"/>
    <property type="match status" value="1"/>
</dbReference>
<protein>
    <submittedName>
        <fullName evidence="8">Uncharacterized protein</fullName>
    </submittedName>
</protein>
<organism evidence="8">
    <name type="scientific">Arcella intermedia</name>
    <dbReference type="NCBI Taxonomy" id="1963864"/>
    <lineage>
        <taxon>Eukaryota</taxon>
        <taxon>Amoebozoa</taxon>
        <taxon>Tubulinea</taxon>
        <taxon>Elardia</taxon>
        <taxon>Arcellinida</taxon>
        <taxon>Sphaerothecina</taxon>
        <taxon>Arcellidae</taxon>
        <taxon>Arcella</taxon>
    </lineage>
</organism>
<dbReference type="GO" id="GO:0005737">
    <property type="term" value="C:cytoplasm"/>
    <property type="evidence" value="ECO:0007669"/>
    <property type="project" value="TreeGrafter"/>
</dbReference>
<dbReference type="PRINTS" id="PR00318">
    <property type="entry name" value="GPROTEINA"/>
</dbReference>
<proteinExistence type="predicted"/>
<dbReference type="InterPro" id="IPR011025">
    <property type="entry name" value="GproteinA_insert"/>
</dbReference>
<keyword evidence="5" id="KW-0807">Transducer</keyword>
<feature type="binding site" evidence="7">
    <location>
        <position position="179"/>
    </location>
    <ligand>
        <name>Mg(2+)</name>
        <dbReference type="ChEBI" id="CHEBI:18420"/>
    </ligand>
</feature>
<dbReference type="PANTHER" id="PTHR10218:SF302">
    <property type="entry name" value="GUANINE NUCLEOTIDE-BINDING PROTEIN ALPHA-5 SUBUNIT"/>
    <property type="match status" value="1"/>
</dbReference>
<evidence type="ECO:0000313" key="8">
    <source>
        <dbReference type="EMBL" id="NDV33347.1"/>
    </source>
</evidence>
<evidence type="ECO:0000256" key="4">
    <source>
        <dbReference type="ARBA" id="ARBA00023134"/>
    </source>
</evidence>
<evidence type="ECO:0000256" key="6">
    <source>
        <dbReference type="PIRSR" id="PIRSR601019-1"/>
    </source>
</evidence>
<evidence type="ECO:0000256" key="2">
    <source>
        <dbReference type="ARBA" id="ARBA00022741"/>
    </source>
</evidence>
<sequence>MGLSCSRNDPDSVKSKEIDQKLKALSKVNHNRVKLLLLGPGESGKSTIFKQMKILQIRGGFSQEELMNYKPIIYGNCVSQMKILVNAATDLEIPLEASSKDLAEQLLAHHKSGAAWSVEISKVIGELWKDKGIRATYAERGRKYHLNDTAEYFFENVERVSKEDYIPNQNDILRVRVRSTGIEEAEFHFEQLTINMVDVGGQRSERRKWLHCFDNVTAILFCAAISEYDQFLREDNTTNRMIEAILLFDEVSNAEFFNKNSIILFLNKIDLFEEKFDRSPLKEHFPDFQGTTVDDGKQFLKDRFIERTHNQDLYFHFTCALNSKNIQHVINCVREQLLKGDLNQIGI</sequence>
<dbReference type="SUPFAM" id="SSF52540">
    <property type="entry name" value="P-loop containing nucleoside triphosphate hydrolases"/>
    <property type="match status" value="1"/>
</dbReference>
<feature type="binding site" evidence="6">
    <location>
        <position position="320"/>
    </location>
    <ligand>
        <name>GTP</name>
        <dbReference type="ChEBI" id="CHEBI:37565"/>
    </ligand>
</feature>